<proteinExistence type="predicted"/>
<evidence type="ECO:0000313" key="2">
    <source>
        <dbReference type="EMBL" id="KID57990.1"/>
    </source>
</evidence>
<organism evidence="2 3">
    <name type="scientific">Pseudoalteromonas luteoviolacea</name>
    <dbReference type="NCBI Taxonomy" id="43657"/>
    <lineage>
        <taxon>Bacteria</taxon>
        <taxon>Pseudomonadati</taxon>
        <taxon>Pseudomonadota</taxon>
        <taxon>Gammaproteobacteria</taxon>
        <taxon>Alteromonadales</taxon>
        <taxon>Pseudoalteromonadaceae</taxon>
        <taxon>Pseudoalteromonas</taxon>
    </lineage>
</organism>
<dbReference type="AlphaFoldDB" id="A0A0C1QF98"/>
<feature type="transmembrane region" description="Helical" evidence="1">
    <location>
        <begin position="40"/>
        <end position="59"/>
    </location>
</feature>
<keyword evidence="1" id="KW-0812">Transmembrane</keyword>
<keyword evidence="1" id="KW-0472">Membrane</keyword>
<evidence type="ECO:0000313" key="3">
    <source>
        <dbReference type="Proteomes" id="UP000031327"/>
    </source>
</evidence>
<comment type="caution">
    <text evidence="2">The sequence shown here is derived from an EMBL/GenBank/DDBJ whole genome shotgun (WGS) entry which is preliminary data.</text>
</comment>
<dbReference type="InterPro" id="IPR021367">
    <property type="entry name" value="DUF2982"/>
</dbReference>
<dbReference type="EMBL" id="JWIC01000004">
    <property type="protein sequence ID" value="KID57990.1"/>
    <property type="molecule type" value="Genomic_DNA"/>
</dbReference>
<sequence>MHKVSLRASANRHSIEFMLAGGICLGVIILFVTLRATPPTILELALAAAAICSILLGFLKSQQPFYSVELSTLAFNYVHKFGVMHVSHGNFHSSGVPFVTQGVENLELNAVGIKLNNIDEFLAELTPRLAGKLLIEQRHVFLQAVKIHCANGNCPSEWLVEETCYESPDGRVYTGLMAMFANRMQNLKTVTGYDLLLPANVLDRDIWQFATILNHWKLNPEKVVKDLHEQIATAR</sequence>
<evidence type="ECO:0000256" key="1">
    <source>
        <dbReference type="SAM" id="Phobius"/>
    </source>
</evidence>
<keyword evidence="1" id="KW-1133">Transmembrane helix</keyword>
<dbReference type="RefSeq" id="WP_039608287.1">
    <property type="nucleotide sequence ID" value="NZ_JWIC01000004.1"/>
</dbReference>
<dbReference type="OrthoDB" id="7061905at2"/>
<name>A0A0C1QF98_9GAMM</name>
<reference evidence="2 3" key="1">
    <citation type="submission" date="2014-12" db="EMBL/GenBank/DDBJ databases">
        <title>Draft Genome Sequence of Pseudoalteromonas luteoviolacea HI1.</title>
        <authorList>
            <person name="Asahina A.Y."/>
            <person name="Hadfield M.G."/>
        </authorList>
    </citation>
    <scope>NUCLEOTIDE SEQUENCE [LARGE SCALE GENOMIC DNA]</scope>
    <source>
        <strain evidence="2 3">HI1</strain>
    </source>
</reference>
<gene>
    <name evidence="2" type="ORF">JF50_04415</name>
</gene>
<dbReference type="Proteomes" id="UP000031327">
    <property type="component" value="Unassembled WGS sequence"/>
</dbReference>
<feature type="transmembrane region" description="Helical" evidence="1">
    <location>
        <begin position="15"/>
        <end position="34"/>
    </location>
</feature>
<protein>
    <recommendedName>
        <fullName evidence="4">DUF2982 domain-containing protein</fullName>
    </recommendedName>
</protein>
<accession>A0A0C1QF98</accession>
<evidence type="ECO:0008006" key="4">
    <source>
        <dbReference type="Google" id="ProtNLM"/>
    </source>
</evidence>
<dbReference type="Pfam" id="PF11201">
    <property type="entry name" value="DUF2982"/>
    <property type="match status" value="1"/>
</dbReference>